<keyword evidence="3" id="KW-1185">Reference proteome</keyword>
<proteinExistence type="predicted"/>
<feature type="region of interest" description="Disordered" evidence="1">
    <location>
        <begin position="50"/>
        <end position="74"/>
    </location>
</feature>
<dbReference type="EMBL" id="OZ023720">
    <property type="protein sequence ID" value="CAK9869877.1"/>
    <property type="molecule type" value="Genomic_DNA"/>
</dbReference>
<evidence type="ECO:0000256" key="1">
    <source>
        <dbReference type="SAM" id="MobiDB-lite"/>
    </source>
</evidence>
<reference evidence="2" key="1">
    <citation type="submission" date="2024-03" db="EMBL/GenBank/DDBJ databases">
        <authorList>
            <consortium name="ELIXIR-Norway"/>
            <consortium name="Elixir Norway"/>
        </authorList>
    </citation>
    <scope>NUCLEOTIDE SEQUENCE</scope>
</reference>
<name>A0ABP1B460_9BRYO</name>
<accession>A0ABP1B460</accession>
<organism evidence="2 3">
    <name type="scientific">Sphagnum jensenii</name>
    <dbReference type="NCBI Taxonomy" id="128206"/>
    <lineage>
        <taxon>Eukaryota</taxon>
        <taxon>Viridiplantae</taxon>
        <taxon>Streptophyta</taxon>
        <taxon>Embryophyta</taxon>
        <taxon>Bryophyta</taxon>
        <taxon>Sphagnophytina</taxon>
        <taxon>Sphagnopsida</taxon>
        <taxon>Sphagnales</taxon>
        <taxon>Sphagnaceae</taxon>
        <taxon>Sphagnum</taxon>
    </lineage>
</organism>
<protein>
    <submittedName>
        <fullName evidence="2">Uncharacterized protein</fullName>
    </submittedName>
</protein>
<dbReference type="Proteomes" id="UP001497522">
    <property type="component" value="Chromosome 19"/>
</dbReference>
<sequence length="109" mass="12016">MMENMLRILEDAARPQDPAIWIRAEAAIQHELFGLQVEAPMATVLEDVGASASTHTTPDANCRSESNGLGSQSNGMEQWLTDIKQDPLPCLEQDTLPLFELVEGDEVCY</sequence>
<evidence type="ECO:0000313" key="2">
    <source>
        <dbReference type="EMBL" id="CAK9869877.1"/>
    </source>
</evidence>
<gene>
    <name evidence="2" type="ORF">CSSPJE1EN2_LOCUS12614</name>
</gene>
<evidence type="ECO:0000313" key="3">
    <source>
        <dbReference type="Proteomes" id="UP001497522"/>
    </source>
</evidence>
<feature type="compositionally biased region" description="Polar residues" evidence="1">
    <location>
        <begin position="51"/>
        <end position="74"/>
    </location>
</feature>